<dbReference type="PROSITE" id="PS51257">
    <property type="entry name" value="PROKAR_LIPOPROTEIN"/>
    <property type="match status" value="1"/>
</dbReference>
<reference evidence="1 2" key="1">
    <citation type="submission" date="2016-10" db="EMBL/GenBank/DDBJ databases">
        <authorList>
            <person name="de Groot N.N."/>
        </authorList>
    </citation>
    <scope>NUCLEOTIDE SEQUENCE [LARGE SCALE GENOMIC DNA]</scope>
    <source>
        <strain evidence="1 2">DSM 6059</strain>
    </source>
</reference>
<keyword evidence="2" id="KW-1185">Reference proteome</keyword>
<dbReference type="AlphaFoldDB" id="A0A1I1P3Z2"/>
<organism evidence="1 2">
    <name type="scientific">Pseudoalteromonas denitrificans DSM 6059</name>
    <dbReference type="NCBI Taxonomy" id="1123010"/>
    <lineage>
        <taxon>Bacteria</taxon>
        <taxon>Pseudomonadati</taxon>
        <taxon>Pseudomonadota</taxon>
        <taxon>Gammaproteobacteria</taxon>
        <taxon>Alteromonadales</taxon>
        <taxon>Pseudoalteromonadaceae</taxon>
        <taxon>Pseudoalteromonas</taxon>
    </lineage>
</organism>
<proteinExistence type="predicted"/>
<dbReference type="EMBL" id="FOLO01000029">
    <property type="protein sequence ID" value="SFD04549.1"/>
    <property type="molecule type" value="Genomic_DNA"/>
</dbReference>
<dbReference type="STRING" id="1123010.SAMN02745724_03295"/>
<accession>A0A1I1P3Z2</accession>
<gene>
    <name evidence="1" type="ORF">SAMN02745724_03295</name>
</gene>
<dbReference type="Proteomes" id="UP000198862">
    <property type="component" value="Unassembled WGS sequence"/>
</dbReference>
<evidence type="ECO:0000313" key="2">
    <source>
        <dbReference type="Proteomes" id="UP000198862"/>
    </source>
</evidence>
<evidence type="ECO:0000313" key="1">
    <source>
        <dbReference type="EMBL" id="SFD04549.1"/>
    </source>
</evidence>
<name>A0A1I1P3Z2_9GAMM</name>
<sequence>MKFYQFLKISLSISGLILMGCGGSSDTKESISEVNITPTITVADLTVNEKADVIVDAIVSGQGSSLYRYQWKQTSGPAVTLIDADKANVSFTAPEVSEDAIIGLSLTFTDTDGDIIVSESVVNVEQVTLALTITGQAIGSTLSNAKIEVNIAGHEAPIEVLANENGEYTVDLLLDDSEADAFISIIAKGVETHTKTGLISLLGTLAELRELAGEDNILTRDEEFSVNISIITTAQYALAKFANNDQAMLSGVQYENILQNIDGVEVIKLATAIKMATEKSDLNEILTLPEEVSDTLALIESPLVMDSYLRGVETWPEYKTVEQEVYNDNALIDTYSPFTAPKAYSFINRNITGGLTFRFDAGQGTQEGNTFDFTETNGVISAVVSKPVTTYRIEEILDYVYMTPIYVYVDAEITDMSYELKRLDSGGNSDVILLTTTKKKHSPEGLFEDEIFTETLISTAIRDSGNVSINQIDAGIAYLPVDNIFISDESKKIYAKIDEFKLNEDGTGHATLLDIDFNWQNTDGVLELTFPADGESEERVVSWSQLTNEVGGNHFQCETKGYIYNFCNNITGNATDSDEYINKGAIISSKMSWDLADIPGKYTYYGTPFTLGIEYELHENGEADSNYGIGSWKLNEDGTLTISRVVNDNGQSTRECRYEETEGCVLYLTDTWRLIGQFGNRSDIIYTRDRKYSNFYERKDAIYNHPRTVYKLNSTSE</sequence>
<protein>
    <submittedName>
        <fullName evidence="1">Uncharacterized protein</fullName>
    </submittedName>
</protein>
<dbReference type="OrthoDB" id="9772295at2"/>
<dbReference type="RefSeq" id="WP_091986739.1">
    <property type="nucleotide sequence ID" value="NZ_FOLO01000029.1"/>
</dbReference>
<dbReference type="Pfam" id="PF22352">
    <property type="entry name" value="K319L-like_PKD"/>
    <property type="match status" value="1"/>
</dbReference>
<dbReference type="Gene3D" id="2.60.40.3010">
    <property type="match status" value="1"/>
</dbReference>